<evidence type="ECO:0000259" key="2">
    <source>
        <dbReference type="Pfam" id="PF02698"/>
    </source>
</evidence>
<accession>A0A370X5M8</accession>
<feature type="transmembrane region" description="Helical" evidence="1">
    <location>
        <begin position="44"/>
        <end position="64"/>
    </location>
</feature>
<organism evidence="3 4">
    <name type="scientific">Dyella monticola</name>
    <dbReference type="NCBI Taxonomy" id="1927958"/>
    <lineage>
        <taxon>Bacteria</taxon>
        <taxon>Pseudomonadati</taxon>
        <taxon>Pseudomonadota</taxon>
        <taxon>Gammaproteobacteria</taxon>
        <taxon>Lysobacterales</taxon>
        <taxon>Rhodanobacteraceae</taxon>
        <taxon>Dyella</taxon>
    </lineage>
</organism>
<dbReference type="GO" id="GO:0005886">
    <property type="term" value="C:plasma membrane"/>
    <property type="evidence" value="ECO:0007669"/>
    <property type="project" value="TreeGrafter"/>
</dbReference>
<proteinExistence type="predicted"/>
<dbReference type="InterPro" id="IPR014729">
    <property type="entry name" value="Rossmann-like_a/b/a_fold"/>
</dbReference>
<keyword evidence="1" id="KW-0472">Membrane</keyword>
<dbReference type="PANTHER" id="PTHR30336:SF4">
    <property type="entry name" value="ENVELOPE BIOGENESIS FACTOR ELYC"/>
    <property type="match status" value="1"/>
</dbReference>
<keyword evidence="4" id="KW-1185">Reference proteome</keyword>
<dbReference type="Gene3D" id="3.40.50.620">
    <property type="entry name" value="HUPs"/>
    <property type="match status" value="1"/>
</dbReference>
<evidence type="ECO:0000313" key="4">
    <source>
        <dbReference type="Proteomes" id="UP000254258"/>
    </source>
</evidence>
<keyword evidence="1" id="KW-0812">Transmembrane</keyword>
<evidence type="ECO:0000313" key="3">
    <source>
        <dbReference type="EMBL" id="RDS83666.1"/>
    </source>
</evidence>
<evidence type="ECO:0000256" key="1">
    <source>
        <dbReference type="SAM" id="Phobius"/>
    </source>
</evidence>
<dbReference type="RefSeq" id="WP_115494378.1">
    <property type="nucleotide sequence ID" value="NZ_QRBE01000002.1"/>
</dbReference>
<feature type="domain" description="DUF218" evidence="2">
    <location>
        <begin position="87"/>
        <end position="244"/>
    </location>
</feature>
<dbReference type="Pfam" id="PF02698">
    <property type="entry name" value="DUF218"/>
    <property type="match status" value="1"/>
</dbReference>
<dbReference type="AlphaFoldDB" id="A0A370X5M8"/>
<dbReference type="GO" id="GO:0000270">
    <property type="term" value="P:peptidoglycan metabolic process"/>
    <property type="evidence" value="ECO:0007669"/>
    <property type="project" value="TreeGrafter"/>
</dbReference>
<protein>
    <submittedName>
        <fullName evidence="3">YdcF family protein</fullName>
    </submittedName>
</protein>
<dbReference type="GO" id="GO:0043164">
    <property type="term" value="P:Gram-negative-bacterium-type cell wall biogenesis"/>
    <property type="evidence" value="ECO:0007669"/>
    <property type="project" value="TreeGrafter"/>
</dbReference>
<dbReference type="InterPro" id="IPR003848">
    <property type="entry name" value="DUF218"/>
</dbReference>
<dbReference type="Proteomes" id="UP000254258">
    <property type="component" value="Unassembled WGS sequence"/>
</dbReference>
<sequence length="254" mass="28341">MSYDFEDPRSAMDVVEYLLYPIYQMATLAAASLCFLCRRSYRAALVLLALGACWLWLCATPAMATRLLESLERHYPQRDASTYAKADAIVILGGGALPRYGVGSDADDAYSLATRIGFGLQLFRDARADMVLVSGSDQAQRMARRLQRQGVPVDAVQTECASTNTHENAEFSAVLLKRAKRSRILLVTSGFHMPRAAAAFANQGLDVIPAPAFDPVYPSWQAHPWWPKRSALRVTGRCLREYAGLWWYRLRGWA</sequence>
<dbReference type="InterPro" id="IPR051599">
    <property type="entry name" value="Cell_Envelope_Assoc"/>
</dbReference>
<dbReference type="OrthoDB" id="9809813at2"/>
<reference evidence="3 4" key="1">
    <citation type="submission" date="2018-07" db="EMBL/GenBank/DDBJ databases">
        <title>Dyella monticola sp. nov. and Dyella psychrodurans sp. nov. isolated from monsoon evergreen broad-leaved forest soil of Dinghu Mountain, China.</title>
        <authorList>
            <person name="Gao Z."/>
            <person name="Qiu L."/>
        </authorList>
    </citation>
    <scope>NUCLEOTIDE SEQUENCE [LARGE SCALE GENOMIC DNA]</scope>
    <source>
        <strain evidence="3 4">4G-K06</strain>
    </source>
</reference>
<gene>
    <name evidence="3" type="ORF">DWU98_04865</name>
</gene>
<dbReference type="EMBL" id="QRBE01000002">
    <property type="protein sequence ID" value="RDS83666.1"/>
    <property type="molecule type" value="Genomic_DNA"/>
</dbReference>
<dbReference type="PANTHER" id="PTHR30336">
    <property type="entry name" value="INNER MEMBRANE PROTEIN, PROBABLE PERMEASE"/>
    <property type="match status" value="1"/>
</dbReference>
<dbReference type="CDD" id="cd06259">
    <property type="entry name" value="YdcF-like"/>
    <property type="match status" value="1"/>
</dbReference>
<keyword evidence="1" id="KW-1133">Transmembrane helix</keyword>
<comment type="caution">
    <text evidence="3">The sequence shown here is derived from an EMBL/GenBank/DDBJ whole genome shotgun (WGS) entry which is preliminary data.</text>
</comment>
<name>A0A370X5M8_9GAMM</name>
<feature type="transmembrane region" description="Helical" evidence="1">
    <location>
        <begin position="20"/>
        <end position="37"/>
    </location>
</feature>